<accession>A0A7K3LR34</accession>
<feature type="region of interest" description="Disordered" evidence="1">
    <location>
        <begin position="31"/>
        <end position="52"/>
    </location>
</feature>
<keyword evidence="4" id="KW-1185">Reference proteome</keyword>
<dbReference type="AlphaFoldDB" id="A0A7K3LR34"/>
<dbReference type="InterPro" id="IPR047697">
    <property type="entry name" value="AztD-like"/>
</dbReference>
<comment type="caution">
    <text evidence="3">The sequence shown here is derived from an EMBL/GenBank/DDBJ whole genome shotgun (WGS) entry which is preliminary data.</text>
</comment>
<organism evidence="3 4">
    <name type="scientific">Gordonia desulfuricans</name>
    <dbReference type="NCBI Taxonomy" id="89051"/>
    <lineage>
        <taxon>Bacteria</taxon>
        <taxon>Bacillati</taxon>
        <taxon>Actinomycetota</taxon>
        <taxon>Actinomycetes</taxon>
        <taxon>Mycobacteriales</taxon>
        <taxon>Gordoniaceae</taxon>
        <taxon>Gordonia</taxon>
    </lineage>
</organism>
<dbReference type="Proteomes" id="UP000466307">
    <property type="component" value="Unassembled WGS sequence"/>
</dbReference>
<reference evidence="3 4" key="1">
    <citation type="submission" date="2020-01" db="EMBL/GenBank/DDBJ databases">
        <title>Investigation of new actinobacteria for the biodesulphurisation of diesel fuel.</title>
        <authorList>
            <person name="Athi Narayanan S.M."/>
        </authorList>
    </citation>
    <scope>NUCLEOTIDE SEQUENCE [LARGE SCALE GENOMIC DNA]</scope>
    <source>
        <strain evidence="3 4">213E</strain>
    </source>
</reference>
<dbReference type="NCBIfam" id="NF038015">
    <property type="entry name" value="AztD"/>
    <property type="match status" value="1"/>
</dbReference>
<feature type="chain" id="PRO_5039126506" description="PQQ-binding-like beta-propeller repeat protein" evidence="2">
    <location>
        <begin position="24"/>
        <end position="412"/>
    </location>
</feature>
<feature type="signal peptide" evidence="2">
    <location>
        <begin position="1"/>
        <end position="23"/>
    </location>
</feature>
<dbReference type="RefSeq" id="WP_059036741.1">
    <property type="nucleotide sequence ID" value="NZ_JAADZU010000043.1"/>
</dbReference>
<dbReference type="SUPFAM" id="SSF50969">
    <property type="entry name" value="YVTN repeat-like/Quinoprotein amine dehydrogenase"/>
    <property type="match status" value="1"/>
</dbReference>
<evidence type="ECO:0000313" key="3">
    <source>
        <dbReference type="EMBL" id="NDK90636.1"/>
    </source>
</evidence>
<evidence type="ECO:0000256" key="1">
    <source>
        <dbReference type="SAM" id="MobiDB-lite"/>
    </source>
</evidence>
<evidence type="ECO:0008006" key="5">
    <source>
        <dbReference type="Google" id="ProtNLM"/>
    </source>
</evidence>
<name>A0A7K3LR34_9ACTN</name>
<dbReference type="PROSITE" id="PS51257">
    <property type="entry name" value="PROKAR_LIPOPROTEIN"/>
    <property type="match status" value="1"/>
</dbReference>
<proteinExistence type="predicted"/>
<protein>
    <recommendedName>
        <fullName evidence="5">PQQ-binding-like beta-propeller repeat protein</fullName>
    </recommendedName>
</protein>
<dbReference type="InterPro" id="IPR011044">
    <property type="entry name" value="Quino_amine_DH_bsu"/>
</dbReference>
<dbReference type="InterPro" id="IPR015943">
    <property type="entry name" value="WD40/YVTN_repeat-like_dom_sf"/>
</dbReference>
<dbReference type="Gene3D" id="2.130.10.10">
    <property type="entry name" value="YVTN repeat-like/Quinoprotein amine dehydrogenase"/>
    <property type="match status" value="1"/>
</dbReference>
<gene>
    <name evidence="3" type="ORF">GYA93_13755</name>
</gene>
<sequence length="412" mass="43904">MLKHRTKLTHSLALAVVGAFALAACGSDGSDPAASSSSAASGHEAEQQSATPRLALSYDGGVLVYDADTLEQVADIPVEGFLRLNSADNGRDVFVSEPDGFHVLDMGTWTRRHGDHGHHYTTRPQMTEMRFGGTKPGHVVSFDDRLTLFSDGTGEVTVVEPVELAQGNAKSTSYTVPEAHHGVAVARGDGSLVVTIGNEESRSGIAILDKERHEITRFDQCPGIHGEAAAADGVLTFGCQDGILIVRGNEIRKVDSPDPYGRIGNQAGSADSPIVLGDYKTDADAETEHPNRFTLTDTRTAQLKIVPFDASYSFRGIERGPGGQALILGTDGALHVFDPETGTQTRTIPVIGAWTEPAEWQEAMPNLFVLDDEAYVTDPATRSLVRVDLDSGEVSQKATLPKETIELTGVTG</sequence>
<dbReference type="EMBL" id="JAADZU010000043">
    <property type="protein sequence ID" value="NDK90636.1"/>
    <property type="molecule type" value="Genomic_DNA"/>
</dbReference>
<keyword evidence="2" id="KW-0732">Signal</keyword>
<evidence type="ECO:0000313" key="4">
    <source>
        <dbReference type="Proteomes" id="UP000466307"/>
    </source>
</evidence>
<feature type="compositionally biased region" description="Low complexity" evidence="1">
    <location>
        <begin position="31"/>
        <end position="50"/>
    </location>
</feature>
<evidence type="ECO:0000256" key="2">
    <source>
        <dbReference type="SAM" id="SignalP"/>
    </source>
</evidence>